<dbReference type="InterPro" id="IPR036520">
    <property type="entry name" value="UPF0759_sf"/>
</dbReference>
<evidence type="ECO:0000313" key="1">
    <source>
        <dbReference type="EMBL" id="HGI31496.1"/>
    </source>
</evidence>
<dbReference type="SUPFAM" id="SSF117396">
    <property type="entry name" value="TM1631-like"/>
    <property type="match status" value="1"/>
</dbReference>
<gene>
    <name evidence="1" type="ORF">ENV30_09385</name>
</gene>
<dbReference type="AlphaFoldDB" id="A0A7V4DET6"/>
<proteinExistence type="predicted"/>
<comment type="caution">
    <text evidence="1">The sequence shown here is derived from an EMBL/GenBank/DDBJ whole genome shotgun (WGS) entry which is preliminary data.</text>
</comment>
<dbReference type="EMBL" id="DTFV01000133">
    <property type="protein sequence ID" value="HGI31496.1"/>
    <property type="molecule type" value="Genomic_DNA"/>
</dbReference>
<protein>
    <submittedName>
        <fullName evidence="1">DUF72 domain-containing protein</fullName>
    </submittedName>
</protein>
<dbReference type="InterPro" id="IPR002763">
    <property type="entry name" value="DUF72"/>
</dbReference>
<dbReference type="PANTHER" id="PTHR30348">
    <property type="entry name" value="UNCHARACTERIZED PROTEIN YECE"/>
    <property type="match status" value="1"/>
</dbReference>
<reference evidence="1" key="1">
    <citation type="journal article" date="2020" name="mSystems">
        <title>Genome- and Community-Level Interaction Insights into Carbon Utilization and Element Cycling Functions of Hydrothermarchaeota in Hydrothermal Sediment.</title>
        <authorList>
            <person name="Zhou Z."/>
            <person name="Liu Y."/>
            <person name="Xu W."/>
            <person name="Pan J."/>
            <person name="Luo Z.H."/>
            <person name="Li M."/>
        </authorList>
    </citation>
    <scope>NUCLEOTIDE SEQUENCE [LARGE SCALE GENOMIC DNA]</scope>
    <source>
        <strain evidence="1">SpSt-747</strain>
    </source>
</reference>
<name>A0A7V4DET6_9BACT</name>
<organism evidence="1">
    <name type="scientific">Candidatus Caldatribacterium californiense</name>
    <dbReference type="NCBI Taxonomy" id="1454726"/>
    <lineage>
        <taxon>Bacteria</taxon>
        <taxon>Pseudomonadati</taxon>
        <taxon>Atribacterota</taxon>
        <taxon>Atribacteria</taxon>
        <taxon>Atribacterales</taxon>
        <taxon>Candidatus Caldatribacteriaceae</taxon>
        <taxon>Candidatus Caldatribacterium</taxon>
    </lineage>
</organism>
<sequence>MIRVGVCGFPRKRVELFRYLDVVEVQKTFYNLVPPESLTRLQKEAPPSFAFTMKAFQGITHPASSPTYRRTRLPSGFRPEKLGFFQDTEEVAVCARFTFEEAMALQAKVIVFQCPPSFTPTPEHRRNLVRFFERFPREEMLLAWEPRGEWRKEDIRALCQELDLVHVVDPFEDSPQWGKVVYFRLHGKGSYRYRYSDEELRFLAKLLKASSKDAFCLFNNIPMFENALSLRAMLSLSPGDPSGES</sequence>
<dbReference type="Gene3D" id="3.20.20.410">
    <property type="entry name" value="Protein of unknown function UPF0759"/>
    <property type="match status" value="1"/>
</dbReference>
<dbReference type="Pfam" id="PF01904">
    <property type="entry name" value="DUF72"/>
    <property type="match status" value="1"/>
</dbReference>
<dbReference type="PANTHER" id="PTHR30348:SF4">
    <property type="entry name" value="DUF72 DOMAIN-CONTAINING PROTEIN"/>
    <property type="match status" value="1"/>
</dbReference>
<accession>A0A7V4DET6</accession>